<dbReference type="PANTHER" id="PTHR43309:SF3">
    <property type="entry name" value="5-OXOPROLINASE SUBUNIT C"/>
    <property type="match status" value="1"/>
</dbReference>
<dbReference type="RefSeq" id="WP_317982234.1">
    <property type="nucleotide sequence ID" value="NZ_BTCL01000035.1"/>
</dbReference>
<keyword evidence="3" id="KW-0067">ATP-binding</keyword>
<dbReference type="EMBL" id="BTCL01000035">
    <property type="protein sequence ID" value="GMK48745.1"/>
    <property type="molecule type" value="Genomic_DNA"/>
</dbReference>
<proteinExistence type="predicted"/>
<protein>
    <submittedName>
        <fullName evidence="5">KipI antagonist</fullName>
    </submittedName>
</protein>
<reference evidence="5 6" key="1">
    <citation type="submission" date="2023-05" db="EMBL/GenBank/DDBJ databases">
        <title>Draft genome of Paenibacillus sp. CCS26.</title>
        <authorList>
            <person name="Akita H."/>
            <person name="Shinto Y."/>
            <person name="Kimura Z."/>
        </authorList>
    </citation>
    <scope>NUCLEOTIDE SEQUENCE [LARGE SCALE GENOMIC DNA]</scope>
    <source>
        <strain evidence="5 6">CCS26</strain>
    </source>
</reference>
<keyword evidence="2" id="KW-0378">Hydrolase</keyword>
<keyword evidence="6" id="KW-1185">Reference proteome</keyword>
<evidence type="ECO:0000256" key="3">
    <source>
        <dbReference type="ARBA" id="ARBA00022840"/>
    </source>
</evidence>
<evidence type="ECO:0000259" key="4">
    <source>
        <dbReference type="SMART" id="SM00797"/>
    </source>
</evidence>
<evidence type="ECO:0000313" key="6">
    <source>
        <dbReference type="Proteomes" id="UP001285921"/>
    </source>
</evidence>
<keyword evidence="1" id="KW-0547">Nucleotide-binding</keyword>
<name>A0ABQ6NW27_9BACL</name>
<sequence>MTDRSIIGITAIKSEAESFSGLKVLKPGLSTTIQDLGREGYRSSGIAAGGAMDRYALRMANLLVGNEEGEAGLEVTLVGPELRVDTDLLISVCGAYLEPTIDGEELPMWRPVFVPRGAVLRFGRAVSGCRAYVAAAGGFGVPRELGSRSTDARAALGGLAGRRLAAGDALPCGAAQGAAAPSRWAAAWAAALSRQGEASAAKAPEGAGRRLPWAAAPWFAPPGAYGGDEDGIVLRAMPGSEHGQFSEAAREAFFRERYAIAPASDRMGCRLIGTPLARESRAELLSHGVTPGAVQVPPGGGPIILAADCQTTGGYPKIAHVATVDMPLLAQAKPGDTIRFQPVTLDEAQRLDRQREQDIRYLAAAIRSRQP</sequence>
<dbReference type="InterPro" id="IPR029000">
    <property type="entry name" value="Cyclophilin-like_dom_sf"/>
</dbReference>
<feature type="domain" description="Carboxyltransferase" evidence="4">
    <location>
        <begin position="43"/>
        <end position="358"/>
    </location>
</feature>
<dbReference type="InterPro" id="IPR003778">
    <property type="entry name" value="CT_A_B"/>
</dbReference>
<accession>A0ABQ6NW27</accession>
<dbReference type="Pfam" id="PF02626">
    <property type="entry name" value="CT_A_B"/>
    <property type="match status" value="1"/>
</dbReference>
<dbReference type="PANTHER" id="PTHR43309">
    <property type="entry name" value="5-OXOPROLINASE SUBUNIT C"/>
    <property type="match status" value="1"/>
</dbReference>
<dbReference type="SUPFAM" id="SSF50891">
    <property type="entry name" value="Cyclophilin-like"/>
    <property type="match status" value="1"/>
</dbReference>
<dbReference type="Proteomes" id="UP001285921">
    <property type="component" value="Unassembled WGS sequence"/>
</dbReference>
<evidence type="ECO:0000313" key="5">
    <source>
        <dbReference type="EMBL" id="GMK48745.1"/>
    </source>
</evidence>
<comment type="caution">
    <text evidence="5">The sequence shown here is derived from an EMBL/GenBank/DDBJ whole genome shotgun (WGS) entry which is preliminary data.</text>
</comment>
<dbReference type="SMART" id="SM00797">
    <property type="entry name" value="AHS2"/>
    <property type="match status" value="1"/>
</dbReference>
<evidence type="ECO:0000256" key="1">
    <source>
        <dbReference type="ARBA" id="ARBA00022741"/>
    </source>
</evidence>
<dbReference type="Gene3D" id="2.40.100.10">
    <property type="entry name" value="Cyclophilin-like"/>
    <property type="match status" value="1"/>
</dbReference>
<dbReference type="InterPro" id="IPR052708">
    <property type="entry name" value="PxpC"/>
</dbReference>
<gene>
    <name evidence="5" type="primary">kipA</name>
    <name evidence="5" type="ORF">PghCCS26_58750</name>
</gene>
<evidence type="ECO:0000256" key="2">
    <source>
        <dbReference type="ARBA" id="ARBA00022801"/>
    </source>
</evidence>
<organism evidence="5 6">
    <name type="scientific">Paenibacillus glycanilyticus</name>
    <dbReference type="NCBI Taxonomy" id="126569"/>
    <lineage>
        <taxon>Bacteria</taxon>
        <taxon>Bacillati</taxon>
        <taxon>Bacillota</taxon>
        <taxon>Bacilli</taxon>
        <taxon>Bacillales</taxon>
        <taxon>Paenibacillaceae</taxon>
        <taxon>Paenibacillus</taxon>
    </lineage>
</organism>